<feature type="transmembrane region" description="Helical" evidence="14">
    <location>
        <begin position="86"/>
        <end position="110"/>
    </location>
</feature>
<evidence type="ECO:0000256" key="1">
    <source>
        <dbReference type="ARBA" id="ARBA00004651"/>
    </source>
</evidence>
<dbReference type="InterPro" id="IPR008952">
    <property type="entry name" value="Tetraspanin_EC2_sf"/>
</dbReference>
<dbReference type="AlphaFoldDB" id="A0AAV7PTW9"/>
<keyword evidence="3" id="KW-1003">Cell membrane</keyword>
<dbReference type="EMBL" id="JANPWB010000011">
    <property type="protein sequence ID" value="KAJ1129163.1"/>
    <property type="molecule type" value="Genomic_DNA"/>
</dbReference>
<accession>A0AAV7PTW9</accession>
<dbReference type="GO" id="GO:0005886">
    <property type="term" value="C:plasma membrane"/>
    <property type="evidence" value="ECO:0007669"/>
    <property type="project" value="UniProtKB-SubCell"/>
</dbReference>
<dbReference type="Pfam" id="PF00335">
    <property type="entry name" value="Tetraspanin"/>
    <property type="match status" value="1"/>
</dbReference>
<evidence type="ECO:0000256" key="5">
    <source>
        <dbReference type="ARBA" id="ARBA00022989"/>
    </source>
</evidence>
<dbReference type="PANTHER" id="PTHR19282:SF550">
    <property type="entry name" value="TETRASPANIN-10"/>
    <property type="match status" value="1"/>
</dbReference>
<dbReference type="Proteomes" id="UP001066276">
    <property type="component" value="Chromosome 7"/>
</dbReference>
<dbReference type="FunFam" id="1.10.1450.10:FF:000033">
    <property type="entry name" value="Tetraspanin"/>
    <property type="match status" value="1"/>
</dbReference>
<evidence type="ECO:0000256" key="13">
    <source>
        <dbReference type="SAM" id="MobiDB-lite"/>
    </source>
</evidence>
<keyword evidence="16" id="KW-1185">Reference proteome</keyword>
<keyword evidence="7" id="KW-1015">Disulfide bond</keyword>
<comment type="caution">
    <text evidence="15">The sequence shown here is derived from an EMBL/GenBank/DDBJ whole genome shotgun (WGS) entry which is preliminary data.</text>
</comment>
<protein>
    <recommendedName>
        <fullName evidence="11">Tetraspanin-10</fullName>
    </recommendedName>
    <alternativeName>
        <fullName evidence="12">Oculospanin</fullName>
    </alternativeName>
</protein>
<dbReference type="SUPFAM" id="SSF48652">
    <property type="entry name" value="Tetraspanin"/>
    <property type="match status" value="1"/>
</dbReference>
<evidence type="ECO:0000256" key="10">
    <source>
        <dbReference type="ARBA" id="ARBA00065402"/>
    </source>
</evidence>
<evidence type="ECO:0000256" key="6">
    <source>
        <dbReference type="ARBA" id="ARBA00023136"/>
    </source>
</evidence>
<comment type="similarity">
    <text evidence="2">Belongs to the tetraspanin (TM4SF) family.</text>
</comment>
<reference evidence="15" key="1">
    <citation type="journal article" date="2022" name="bioRxiv">
        <title>Sequencing and chromosome-scale assembly of the giantPleurodeles waltlgenome.</title>
        <authorList>
            <person name="Brown T."/>
            <person name="Elewa A."/>
            <person name="Iarovenko S."/>
            <person name="Subramanian E."/>
            <person name="Araus A.J."/>
            <person name="Petzold A."/>
            <person name="Susuki M."/>
            <person name="Suzuki K.-i.T."/>
            <person name="Hayashi T."/>
            <person name="Toyoda A."/>
            <person name="Oliveira C."/>
            <person name="Osipova E."/>
            <person name="Leigh N.D."/>
            <person name="Simon A."/>
            <person name="Yun M.H."/>
        </authorList>
    </citation>
    <scope>NUCLEOTIDE SEQUENCE</scope>
    <source>
        <strain evidence="15">20211129_DDA</strain>
        <tissue evidence="15">Liver</tissue>
    </source>
</reference>
<evidence type="ECO:0000256" key="4">
    <source>
        <dbReference type="ARBA" id="ARBA00022692"/>
    </source>
</evidence>
<dbReference type="InterPro" id="IPR018499">
    <property type="entry name" value="Tetraspanin/Peripherin"/>
</dbReference>
<name>A0AAV7PTW9_PLEWA</name>
<keyword evidence="8" id="KW-0325">Glycoprotein</keyword>
<feature type="transmembrane region" description="Helical" evidence="14">
    <location>
        <begin position="157"/>
        <end position="180"/>
    </location>
</feature>
<organism evidence="15 16">
    <name type="scientific">Pleurodeles waltl</name>
    <name type="common">Iberian ribbed newt</name>
    <dbReference type="NCBI Taxonomy" id="8319"/>
    <lineage>
        <taxon>Eukaryota</taxon>
        <taxon>Metazoa</taxon>
        <taxon>Chordata</taxon>
        <taxon>Craniata</taxon>
        <taxon>Vertebrata</taxon>
        <taxon>Euteleostomi</taxon>
        <taxon>Amphibia</taxon>
        <taxon>Batrachia</taxon>
        <taxon>Caudata</taxon>
        <taxon>Salamandroidea</taxon>
        <taxon>Salamandridae</taxon>
        <taxon>Pleurodelinae</taxon>
        <taxon>Pleurodeles</taxon>
    </lineage>
</organism>
<keyword evidence="5 14" id="KW-1133">Transmembrane helix</keyword>
<dbReference type="PANTHER" id="PTHR19282">
    <property type="entry name" value="TETRASPANIN"/>
    <property type="match status" value="1"/>
</dbReference>
<evidence type="ECO:0000256" key="3">
    <source>
        <dbReference type="ARBA" id="ARBA00022475"/>
    </source>
</evidence>
<dbReference type="PRINTS" id="PR00259">
    <property type="entry name" value="TMFOUR"/>
</dbReference>
<keyword evidence="6 14" id="KW-0472">Membrane</keyword>
<proteinExistence type="inferred from homology"/>
<dbReference type="CDD" id="cd03167">
    <property type="entry name" value="oculospanin_like_LEL"/>
    <property type="match status" value="1"/>
</dbReference>
<gene>
    <name evidence="15" type="ORF">NDU88_007534</name>
</gene>
<evidence type="ECO:0000256" key="7">
    <source>
        <dbReference type="ARBA" id="ARBA00023157"/>
    </source>
</evidence>
<feature type="region of interest" description="Disordered" evidence="13">
    <location>
        <begin position="1"/>
        <end position="32"/>
    </location>
</feature>
<keyword evidence="4 14" id="KW-0812">Transmembrane</keyword>
<dbReference type="GO" id="GO:0019899">
    <property type="term" value="F:enzyme binding"/>
    <property type="evidence" value="ECO:0007669"/>
    <property type="project" value="UniProtKB-ARBA"/>
</dbReference>
<evidence type="ECO:0000256" key="14">
    <source>
        <dbReference type="SAM" id="Phobius"/>
    </source>
</evidence>
<evidence type="ECO:0000256" key="11">
    <source>
        <dbReference type="ARBA" id="ARBA00073330"/>
    </source>
</evidence>
<evidence type="ECO:0000256" key="8">
    <source>
        <dbReference type="ARBA" id="ARBA00023180"/>
    </source>
</evidence>
<evidence type="ECO:0000256" key="12">
    <source>
        <dbReference type="ARBA" id="ARBA00083961"/>
    </source>
</evidence>
<evidence type="ECO:0000256" key="9">
    <source>
        <dbReference type="ARBA" id="ARBA00056995"/>
    </source>
</evidence>
<evidence type="ECO:0000313" key="16">
    <source>
        <dbReference type="Proteomes" id="UP001066276"/>
    </source>
</evidence>
<comment type="subcellular location">
    <subcellularLocation>
        <location evidence="1">Cell membrane</location>
        <topology evidence="1">Multi-pass membrane protein</topology>
    </subcellularLocation>
</comment>
<comment type="function">
    <text evidence="9">Part of TspanC8 subgroup, composed of 6 members that interact with the transmembrane metalloprotease ADAM10. This interaction is required for ADAM10 exit from the endoplasmic reticulum and for enzymatic maturation and trafficking to the cell surface as well as substrate specificity. Different TspanC8/ADAM10 complexes have distinct substrates.</text>
</comment>
<feature type="transmembrane region" description="Helical" evidence="14">
    <location>
        <begin position="130"/>
        <end position="151"/>
    </location>
</feature>
<comment type="subunit">
    <text evidence="10">Interacts with ADAM10.</text>
</comment>
<evidence type="ECO:0000313" key="15">
    <source>
        <dbReference type="EMBL" id="KAJ1129163.1"/>
    </source>
</evidence>
<feature type="transmembrane region" description="Helical" evidence="14">
    <location>
        <begin position="299"/>
        <end position="324"/>
    </location>
</feature>
<sequence>MKGASSEDSPLLPSEYRTSHFSGKDDEQGSTNELKFENIQVESAVEDTRYSTGYGASDPCLEKWHLLDLQSHQLDSCNPESCCAKYTLFFSNFGFSVLGLLILGVGIWGLIDKESLVWERIQHLGSDPMLFIVLLGLVMSVLSVTGSMGALRENACLLKFFIIAVVVFVVLQVLAGIVLYSLSGQISKSLGVSLQLAIARYQDDADMKFIMDEIQLGLECCGVESYRDWKLNLYFNCSSPGANACGVPFSCCIDPLQNGTVANTQCGFGALGTEEMVAQSFVYLGGCMSQLARWVSRNLGLLGTAAAVLLVLEILSLLLATRLLGDIDLIKSQW</sequence>
<dbReference type="Gene3D" id="1.10.1450.10">
    <property type="entry name" value="Tetraspanin"/>
    <property type="match status" value="1"/>
</dbReference>
<evidence type="ECO:0000256" key="2">
    <source>
        <dbReference type="ARBA" id="ARBA00006840"/>
    </source>
</evidence>